<feature type="compositionally biased region" description="Polar residues" evidence="13">
    <location>
        <begin position="882"/>
        <end position="897"/>
    </location>
</feature>
<gene>
    <name evidence="15" type="ORF">RRG08_007263</name>
</gene>
<feature type="compositionally biased region" description="Basic and acidic residues" evidence="13">
    <location>
        <begin position="374"/>
        <end position="392"/>
    </location>
</feature>
<feature type="region of interest" description="Disordered" evidence="13">
    <location>
        <begin position="278"/>
        <end position="897"/>
    </location>
</feature>
<feature type="compositionally biased region" description="Low complexity" evidence="13">
    <location>
        <begin position="789"/>
        <end position="800"/>
    </location>
</feature>
<dbReference type="EMBL" id="JAWDGP010003379">
    <property type="protein sequence ID" value="KAK3774905.1"/>
    <property type="molecule type" value="Genomic_DNA"/>
</dbReference>
<feature type="compositionally biased region" description="Basic and acidic residues" evidence="13">
    <location>
        <begin position="1196"/>
        <end position="1205"/>
    </location>
</feature>
<evidence type="ECO:0000256" key="13">
    <source>
        <dbReference type="SAM" id="MobiDB-lite"/>
    </source>
</evidence>
<feature type="compositionally biased region" description="Low complexity" evidence="13">
    <location>
        <begin position="553"/>
        <end position="572"/>
    </location>
</feature>
<feature type="compositionally biased region" description="Basic and acidic residues" evidence="13">
    <location>
        <begin position="278"/>
        <end position="289"/>
    </location>
</feature>
<evidence type="ECO:0000256" key="12">
    <source>
        <dbReference type="ARBA" id="ARBA00083294"/>
    </source>
</evidence>
<dbReference type="Proteomes" id="UP001283361">
    <property type="component" value="Unassembled WGS sequence"/>
</dbReference>
<feature type="compositionally biased region" description="Basic and acidic residues" evidence="13">
    <location>
        <begin position="1128"/>
        <end position="1140"/>
    </location>
</feature>
<evidence type="ECO:0000313" key="15">
    <source>
        <dbReference type="EMBL" id="KAK3774905.1"/>
    </source>
</evidence>
<dbReference type="GO" id="GO:0016607">
    <property type="term" value="C:nuclear speck"/>
    <property type="evidence" value="ECO:0007669"/>
    <property type="project" value="UniProtKB-SubCell"/>
</dbReference>
<sequence length="1912" mass="216978">MFNWNNQIRGQGFPVQNPPVQMMSYGPPGQPMTLNAAAMPFQPAQWGHQQQQFPQGMGMMPMIGQQHAQWQQMQQFPPQPPGMFHPQGMRMGMMGGMNPAPPSYPPPEEKPPLPSEPPPPLPSAPLEIKPPLPNEQPKPPLPKEKIGIPSNDGPRPPDEPAPEKPAPPARPPSPDPALLAELEKVKKEEEVFLDQYKQWKKQYDDWRDQNQNHPNKDQYEQYLSQWKTYEGQMESRRISIATQKESLEKRVADYQLPSQTRQAFHQGEKDKFNQNLKEYQDMRKTHSSDTKLYSPNRRGVRTPSKRMDPLGEGENSQKQKHHPIEGDDIGEEDMNLDDEEETAGGGIIESSSHPPTQETWLNNSSDILVSSSEEYLKNTENENGDKLWRSKENSGYGGPSRFPGRSFSGASRLPGGIPRFPVGTGSGNPRFQGGMGGLEPRFSGGSGNGEPRFPGRPDKGDSRFPSEPFNGEPRFSGGLPPTEEPRFPGRPTSGERFHERPPSGDFGLPGQLSSGESRFSGKQSSGDSVFSDQPPSGESRFPGRPPGVEPKFPGQTPTGGPRFPGRPSGEPRFPGRPPRGEPRISGRPFGGESRFSSGPQEWGQTGLGPSSFHRGRARGERGIFGQGPRFGWRGGGPRFQGSATAESGGGFSEQENSEWEDLEGTNSGYQDDIGEDATEKGGYQDQENYYGETENESQVYDGSDHNFPNSGRGFLSNRGRGGSGAFQRGRGSDVYNITGTGFQRGRGKAFGRGEPIIGGSEEFSRGGPSFRDRCVRYEEEETEADFYNTPRGFGPTRGRGSWLARGRGGFKGPSSHQFTDDALNNDGEAEDNFEEVERQAQLQYEGEEELENQEHDNFQVGFRGRGRGGMFRGRGRGGFETSFGNESSSQNEGSQYNSQEYGEYENRQTGFGHRGRGTPGDHGHLEPFIGRGRAGMNYGNEGMSRGFQRGRGAFRGRGGHITNFKEEYNDAYGHADEDGGDQFQDQQEAYPVQPTHSGPRGRGRGTTGRPGFGRGTFAAESDDQYTNNNEEFQWNEDSLRPAHGRGFGIRRGRGRGADRPENPESRWNDEAFVEKTEVSAEGSVYENRRADNTLSDQEVENVDEPTIKRSRFDTDERDPYGRFPPPVPRDRFDAYGDRYHDPYGRYPDSFSRDPYFDPYAPSPFERLSGYDMYGRYDRHMLEKKSFVPAESIDYGHGEADKEKKKAALQQKEVIDYGHGRVSEPKDDPSALSDRQGSRPPEDRGFNRGRGWDKDGHRDDQQMDFPDDKPYRVSHGRIPETYDYSSMSGQDPSSRKELTDIHGARQSDSPYNASAHRTADSALDYDHRGRDDSRDNSRDSDHRTKNDFNETKDRNRDNRYGRHLDNRYSRDRDDRYGRDRDNRYDRDRDERYGKDRSTIYDKDSDDPYSRGRDKEDQFKERDRIYSRGMGRDESPRRRISDLDERYDGKRDSPFKKEDFSQGRDFLRREDGSNRLSDARDESLSRSRHERDDQGDPYLSLGHEGLRNLDNLGSKNRWDNRDTYGMTSSRDQRFGAMPGARDVYGDRTVSSPARNSPVVRAPSGPPPLPVAEIKKVEDLLCPPGRQSRPPQLVVIIRGLPGSGKTYVSKLLREKEIKFGGGAPRMLCLDDYFMVEVDKQEVDPDTGKKVKKKVLEYEYEQPLEDAYRQSLLKSFKKTVDDGFFPFIIVDATNEKVVHFSEFWSYAKSRGFQVYVGELNVDITTCIQRNIHNWTEWDIEKVKSNWEPLPNHYIRLDLRWLLQDDSIAEVEMEDTEPNAKEEKEAEEEEKDPEEDEEESGFEGIYKKSKWELDSSEKTLDKLDGIPVSKKHIAEHQSLKDYLQLDQPDQLDDDYFSRESLPGKKRVRWADLEEKKTQNRRRDLGFIVGQTQRDWDRITDDDFATKALNQTKYFYKN</sequence>
<comment type="caution">
    <text evidence="15">The sequence shown here is derived from an EMBL/GenBank/DDBJ whole genome shotgun (WGS) entry which is preliminary data.</text>
</comment>
<keyword evidence="5" id="KW-0832">Ubl conjugation</keyword>
<keyword evidence="4" id="KW-1017">Isopeptide bond</keyword>
<accession>A0AAE0ZSS6</accession>
<keyword evidence="7" id="KW-0804">Transcription</keyword>
<feature type="compositionally biased region" description="Polar residues" evidence="13">
    <location>
        <begin position="1024"/>
        <end position="1036"/>
    </location>
</feature>
<organism evidence="15 16">
    <name type="scientific">Elysia crispata</name>
    <name type="common">lettuce slug</name>
    <dbReference type="NCBI Taxonomy" id="231223"/>
    <lineage>
        <taxon>Eukaryota</taxon>
        <taxon>Metazoa</taxon>
        <taxon>Spiralia</taxon>
        <taxon>Lophotrochozoa</taxon>
        <taxon>Mollusca</taxon>
        <taxon>Gastropoda</taxon>
        <taxon>Heterobranchia</taxon>
        <taxon>Euthyneura</taxon>
        <taxon>Panpulmonata</taxon>
        <taxon>Sacoglossa</taxon>
        <taxon>Placobranchoidea</taxon>
        <taxon>Plakobranchidae</taxon>
        <taxon>Elysia</taxon>
    </lineage>
</organism>
<evidence type="ECO:0000256" key="4">
    <source>
        <dbReference type="ARBA" id="ARBA00022499"/>
    </source>
</evidence>
<evidence type="ECO:0000256" key="7">
    <source>
        <dbReference type="ARBA" id="ARBA00023163"/>
    </source>
</evidence>
<feature type="compositionally biased region" description="Polar residues" evidence="13">
    <location>
        <begin position="594"/>
        <end position="603"/>
    </location>
</feature>
<reference evidence="15" key="1">
    <citation type="journal article" date="2023" name="G3 (Bethesda)">
        <title>A reference genome for the long-term kleptoplast-retaining sea slug Elysia crispata morphotype clarki.</title>
        <authorList>
            <person name="Eastman K.E."/>
            <person name="Pendleton A.L."/>
            <person name="Shaikh M.A."/>
            <person name="Suttiyut T."/>
            <person name="Ogas R."/>
            <person name="Tomko P."/>
            <person name="Gavelis G."/>
            <person name="Widhalm J.R."/>
            <person name="Wisecaver J.H."/>
        </authorList>
    </citation>
    <scope>NUCLEOTIDE SEQUENCE</scope>
    <source>
        <strain evidence="15">ECLA1</strain>
    </source>
</reference>
<evidence type="ECO:0000256" key="10">
    <source>
        <dbReference type="ARBA" id="ARBA00065932"/>
    </source>
</evidence>
<evidence type="ECO:0000256" key="5">
    <source>
        <dbReference type="ARBA" id="ARBA00022843"/>
    </source>
</evidence>
<evidence type="ECO:0000256" key="8">
    <source>
        <dbReference type="ARBA" id="ARBA00023242"/>
    </source>
</evidence>
<evidence type="ECO:0000256" key="3">
    <source>
        <dbReference type="ARBA" id="ARBA00022491"/>
    </source>
</evidence>
<keyword evidence="8" id="KW-0539">Nucleus</keyword>
<feature type="compositionally biased region" description="Pro residues" evidence="13">
    <location>
        <begin position="163"/>
        <end position="175"/>
    </location>
</feature>
<keyword evidence="6" id="KW-0805">Transcription regulation</keyword>
<evidence type="ECO:0000256" key="9">
    <source>
        <dbReference type="ARBA" id="ARBA00058677"/>
    </source>
</evidence>
<feature type="compositionally biased region" description="Basic and acidic residues" evidence="13">
    <location>
        <begin position="1105"/>
        <end position="1120"/>
    </location>
</feature>
<comment type="subunit">
    <text evidence="10">Interacts with PPP1CA and NCOA5. Forms a complex with ILF2, ILF3, KHDRBS1, RBMX, NCOA5 and PPP1CA.</text>
</comment>
<keyword evidence="16" id="KW-1185">Reference proteome</keyword>
<dbReference type="InterPro" id="IPR027417">
    <property type="entry name" value="P-loop_NTPase"/>
</dbReference>
<feature type="compositionally biased region" description="Basic and acidic residues" evidence="13">
    <location>
        <begin position="1212"/>
        <end position="1228"/>
    </location>
</feature>
<feature type="compositionally biased region" description="Basic and acidic residues" evidence="13">
    <location>
        <begin position="1323"/>
        <end position="1492"/>
    </location>
</feature>
<dbReference type="InterPro" id="IPR026314">
    <property type="entry name" value="YLP_motif_con_p1"/>
</dbReference>
<protein>
    <recommendedName>
        <fullName evidence="11">YLP motif-containing protein 1</fullName>
    </recommendedName>
    <alternativeName>
        <fullName evidence="12">Nuclear protein ZAP3</fullName>
    </alternativeName>
</protein>
<keyword evidence="2" id="KW-0488">Methylation</keyword>
<comment type="function">
    <text evidence="9">Plays a role in the reduction of telomerase activity during differentiation of embryonic stem cells by binding to the core promoter of TERT and controlling its down-regulation.</text>
</comment>
<feature type="compositionally biased region" description="Polar residues" evidence="13">
    <location>
        <begin position="349"/>
        <end position="373"/>
    </location>
</feature>
<evidence type="ECO:0000313" key="16">
    <source>
        <dbReference type="Proteomes" id="UP001283361"/>
    </source>
</evidence>
<dbReference type="Pfam" id="PF26583">
    <property type="entry name" value="Spectrin_YLPM1"/>
    <property type="match status" value="1"/>
</dbReference>
<feature type="compositionally biased region" description="Basic and acidic residues" evidence="13">
    <location>
        <begin position="1235"/>
        <end position="1270"/>
    </location>
</feature>
<feature type="compositionally biased region" description="Gly residues" evidence="13">
    <location>
        <begin position="867"/>
        <end position="878"/>
    </location>
</feature>
<dbReference type="FunFam" id="3.40.50.300:FF:000399">
    <property type="entry name" value="YLP motif containing 1"/>
    <property type="match status" value="1"/>
</dbReference>
<evidence type="ECO:0000256" key="6">
    <source>
        <dbReference type="ARBA" id="ARBA00023015"/>
    </source>
</evidence>
<feature type="compositionally biased region" description="Acidic residues" evidence="13">
    <location>
        <begin position="326"/>
        <end position="342"/>
    </location>
</feature>
<feature type="compositionally biased region" description="Basic and acidic residues" evidence="13">
    <location>
        <begin position="483"/>
        <end position="502"/>
    </location>
</feature>
<comment type="subcellular location">
    <subcellularLocation>
        <location evidence="1">Nucleus speckle</location>
    </subcellularLocation>
</comment>
<dbReference type="GO" id="GO:0032204">
    <property type="term" value="P:regulation of telomere maintenance"/>
    <property type="evidence" value="ECO:0007669"/>
    <property type="project" value="TreeGrafter"/>
</dbReference>
<name>A0AAE0ZSS6_9GAST</name>
<feature type="compositionally biased region" description="Polar residues" evidence="13">
    <location>
        <begin position="511"/>
        <end position="536"/>
    </location>
</feature>
<proteinExistence type="predicted"/>
<keyword evidence="3" id="KW-0678">Repressor</keyword>
<evidence type="ECO:0000256" key="2">
    <source>
        <dbReference type="ARBA" id="ARBA00022481"/>
    </source>
</evidence>
<feature type="domain" description="YLPM1-like spectrin repeat" evidence="14">
    <location>
        <begin position="181"/>
        <end position="254"/>
    </location>
</feature>
<feature type="region of interest" description="Disordered" evidence="13">
    <location>
        <begin position="1767"/>
        <end position="1798"/>
    </location>
</feature>
<feature type="compositionally biased region" description="Basic and acidic residues" evidence="13">
    <location>
        <begin position="1055"/>
        <end position="1078"/>
    </location>
</feature>
<feature type="compositionally biased region" description="Basic and acidic residues" evidence="13">
    <location>
        <begin position="453"/>
        <end position="464"/>
    </location>
</feature>
<evidence type="ECO:0000256" key="1">
    <source>
        <dbReference type="ARBA" id="ARBA00004324"/>
    </source>
</evidence>
<feature type="region of interest" description="Disordered" evidence="13">
    <location>
        <begin position="1196"/>
        <end position="1534"/>
    </location>
</feature>
<feature type="compositionally biased region" description="Pro residues" evidence="13">
    <location>
        <begin position="99"/>
        <end position="140"/>
    </location>
</feature>
<evidence type="ECO:0000256" key="11">
    <source>
        <dbReference type="ARBA" id="ARBA00068971"/>
    </source>
</evidence>
<dbReference type="Gene3D" id="3.40.50.300">
    <property type="entry name" value="P-loop containing nucleotide triphosphate hydrolases"/>
    <property type="match status" value="1"/>
</dbReference>
<dbReference type="PANTHER" id="PTHR13413:SF0">
    <property type="entry name" value="YLP MOTIF-CONTAINING PROTEIN 1"/>
    <property type="match status" value="1"/>
</dbReference>
<feature type="compositionally biased region" description="Polar residues" evidence="13">
    <location>
        <begin position="1282"/>
        <end position="1291"/>
    </location>
</feature>
<feature type="compositionally biased region" description="Basic and acidic residues" evidence="13">
    <location>
        <begin position="1292"/>
        <end position="1304"/>
    </location>
</feature>
<feature type="region of interest" description="Disordered" evidence="13">
    <location>
        <begin position="79"/>
        <end position="183"/>
    </location>
</feature>
<dbReference type="PANTHER" id="PTHR13413">
    <property type="entry name" value="YLP MOTIF CONTAINING PROTEIN NUCLEAR PROTEIN ZAP"/>
    <property type="match status" value="1"/>
</dbReference>
<feature type="compositionally biased region" description="Acidic residues" evidence="13">
    <location>
        <begin position="1780"/>
        <end position="1796"/>
    </location>
</feature>
<feature type="region of interest" description="Disordered" evidence="13">
    <location>
        <begin position="991"/>
        <end position="1140"/>
    </location>
</feature>
<dbReference type="SUPFAM" id="SSF52540">
    <property type="entry name" value="P-loop containing nucleoside triphosphate hydrolases"/>
    <property type="match status" value="1"/>
</dbReference>
<evidence type="ECO:0000259" key="14">
    <source>
        <dbReference type="Pfam" id="PF26583"/>
    </source>
</evidence>
<dbReference type="InterPro" id="IPR058903">
    <property type="entry name" value="Spectrin_YLPM1-like"/>
</dbReference>
<feature type="compositionally biased region" description="Gly residues" evidence="13">
    <location>
        <begin position="1004"/>
        <end position="1014"/>
    </location>
</feature>